<protein>
    <submittedName>
        <fullName evidence="8">Related to FLR1-Putative H+ antiporter regulated by yAP-1 and involved in multidrug resistance</fullName>
    </submittedName>
</protein>
<feature type="transmembrane region" description="Helical" evidence="6">
    <location>
        <begin position="526"/>
        <end position="551"/>
    </location>
</feature>
<dbReference type="Proteomes" id="UP000184330">
    <property type="component" value="Unassembled WGS sequence"/>
</dbReference>
<dbReference type="InterPro" id="IPR036259">
    <property type="entry name" value="MFS_trans_sf"/>
</dbReference>
<evidence type="ECO:0000256" key="6">
    <source>
        <dbReference type="SAM" id="Phobius"/>
    </source>
</evidence>
<dbReference type="SUPFAM" id="SSF103473">
    <property type="entry name" value="MFS general substrate transporter"/>
    <property type="match status" value="1"/>
</dbReference>
<accession>A0A1L7X546</accession>
<evidence type="ECO:0000313" key="9">
    <source>
        <dbReference type="Proteomes" id="UP000184330"/>
    </source>
</evidence>
<organism evidence="8 9">
    <name type="scientific">Phialocephala subalpina</name>
    <dbReference type="NCBI Taxonomy" id="576137"/>
    <lineage>
        <taxon>Eukaryota</taxon>
        <taxon>Fungi</taxon>
        <taxon>Dikarya</taxon>
        <taxon>Ascomycota</taxon>
        <taxon>Pezizomycotina</taxon>
        <taxon>Leotiomycetes</taxon>
        <taxon>Helotiales</taxon>
        <taxon>Mollisiaceae</taxon>
        <taxon>Phialocephala</taxon>
        <taxon>Phialocephala fortinii species complex</taxon>
    </lineage>
</organism>
<keyword evidence="2 6" id="KW-0812">Transmembrane</keyword>
<dbReference type="InterPro" id="IPR011701">
    <property type="entry name" value="MFS"/>
</dbReference>
<feature type="transmembrane region" description="Helical" evidence="6">
    <location>
        <begin position="347"/>
        <end position="372"/>
    </location>
</feature>
<evidence type="ECO:0000256" key="4">
    <source>
        <dbReference type="ARBA" id="ARBA00023136"/>
    </source>
</evidence>
<dbReference type="EMBL" id="FJOG01000015">
    <property type="protein sequence ID" value="CZR60144.1"/>
    <property type="molecule type" value="Genomic_DNA"/>
</dbReference>
<feature type="transmembrane region" description="Helical" evidence="6">
    <location>
        <begin position="420"/>
        <end position="439"/>
    </location>
</feature>
<evidence type="ECO:0000256" key="5">
    <source>
        <dbReference type="SAM" id="MobiDB-lite"/>
    </source>
</evidence>
<dbReference type="PROSITE" id="PS50850">
    <property type="entry name" value="MFS"/>
    <property type="match status" value="1"/>
</dbReference>
<evidence type="ECO:0000259" key="7">
    <source>
        <dbReference type="PROSITE" id="PS50850"/>
    </source>
</evidence>
<dbReference type="GO" id="GO:1990961">
    <property type="term" value="P:xenobiotic detoxification by transmembrane export across the plasma membrane"/>
    <property type="evidence" value="ECO:0007669"/>
    <property type="project" value="TreeGrafter"/>
</dbReference>
<dbReference type="STRING" id="576137.A0A1L7X546"/>
<dbReference type="PANTHER" id="PTHR23502:SF23">
    <property type="entry name" value="FLUCONAZOLE RESISTANCE PROTEIN 1"/>
    <property type="match status" value="1"/>
</dbReference>
<dbReference type="CDD" id="cd17323">
    <property type="entry name" value="MFS_Tpo1_MDR_like"/>
    <property type="match status" value="1"/>
</dbReference>
<feature type="domain" description="Major facilitator superfamily (MFS) profile" evidence="7">
    <location>
        <begin position="186"/>
        <end position="619"/>
    </location>
</feature>
<keyword evidence="9" id="KW-1185">Reference proteome</keyword>
<feature type="transmembrane region" description="Helical" evidence="6">
    <location>
        <begin position="314"/>
        <end position="335"/>
    </location>
</feature>
<feature type="region of interest" description="Disordered" evidence="5">
    <location>
        <begin position="48"/>
        <end position="104"/>
    </location>
</feature>
<dbReference type="GO" id="GO:0005886">
    <property type="term" value="C:plasma membrane"/>
    <property type="evidence" value="ECO:0007669"/>
    <property type="project" value="TreeGrafter"/>
</dbReference>
<feature type="transmembrane region" description="Helical" evidence="6">
    <location>
        <begin position="593"/>
        <end position="614"/>
    </location>
</feature>
<keyword evidence="4 6" id="KW-0472">Membrane</keyword>
<dbReference type="Gene3D" id="1.20.1250.20">
    <property type="entry name" value="MFS general substrate transporter like domains"/>
    <property type="match status" value="1"/>
</dbReference>
<sequence length="627" mass="68698">MSNLLRESPAGQLIRYFTGDKIFKYPEEKEGFRCPDSYTRCDAPETAFRPDSVLSTSDTLPESDVNEKSEEVPGPESETTQPPRLPTTDTVSDSSSSIVVEGVQPTSPASELLSRITSRVDLENVTTRRDLERAYTEATMRSQVKAAPAQPITPEKTADGTILVDWYDTDDQENPQNWSFGKKSVAALQIYLYTLAVYLGSAIYTPSAPYVEEKFGVSPTAASLGLALYVLGYGIGPLLFAPLSEIPVVGRNPPYIATFGIFVILCVPTALVDNFAGLLVLRFLQGFFGSPCLATGGASIGDIFSLLKTPYGISLWAAFATCGPALGPIISGFSVPAENWRWSLWEILWLAGPVFLSMFFLLPETSSSNILIRRAARLRRLTGNPNLKSQAEINQSKLEVSKILYESLYRPMQIMILDPAILFTGVYTSLVYGIYYSFFEAFPIVYMGSYGFNLGEMGLTFLSISVSVALAIPSYWAYMYYVVEPEIMTKGLTTPERRLIPALFASFLLPTGLFIFGWTARASVHWIVSIIGIGIYSYGVFILLQCVFVYIPVSYPQYAASLFAGNDFVRSALASGSILFARPLYLNLGIGSGVSLLAGLTCGCVVGIFVLYYFGANLRARSKFAAK</sequence>
<reference evidence="8 9" key="1">
    <citation type="submission" date="2016-03" db="EMBL/GenBank/DDBJ databases">
        <authorList>
            <person name="Ploux O."/>
        </authorList>
    </citation>
    <scope>NUCLEOTIDE SEQUENCE [LARGE SCALE GENOMIC DNA]</scope>
    <source>
        <strain evidence="8 9">UAMH 11012</strain>
    </source>
</reference>
<proteinExistence type="predicted"/>
<evidence type="ECO:0000256" key="3">
    <source>
        <dbReference type="ARBA" id="ARBA00022989"/>
    </source>
</evidence>
<dbReference type="FunFam" id="1.20.1250.20:FF:000011">
    <property type="entry name" value="MFS multidrug transporter, putative"/>
    <property type="match status" value="1"/>
</dbReference>
<name>A0A1L7X546_9HELO</name>
<feature type="transmembrane region" description="Helical" evidence="6">
    <location>
        <begin position="459"/>
        <end position="478"/>
    </location>
</feature>
<evidence type="ECO:0000313" key="8">
    <source>
        <dbReference type="EMBL" id="CZR60144.1"/>
    </source>
</evidence>
<feature type="transmembrane region" description="Helical" evidence="6">
    <location>
        <begin position="287"/>
        <end position="307"/>
    </location>
</feature>
<dbReference type="AlphaFoldDB" id="A0A1L7X546"/>
<comment type="subcellular location">
    <subcellularLocation>
        <location evidence="1">Membrane</location>
        <topology evidence="1">Multi-pass membrane protein</topology>
    </subcellularLocation>
</comment>
<dbReference type="OrthoDB" id="3357846at2759"/>
<keyword evidence="3 6" id="KW-1133">Transmembrane helix</keyword>
<feature type="transmembrane region" description="Helical" evidence="6">
    <location>
        <begin position="255"/>
        <end position="281"/>
    </location>
</feature>
<feature type="compositionally biased region" description="Low complexity" evidence="5">
    <location>
        <begin position="87"/>
        <end position="100"/>
    </location>
</feature>
<evidence type="ECO:0000256" key="2">
    <source>
        <dbReference type="ARBA" id="ARBA00022692"/>
    </source>
</evidence>
<gene>
    <name evidence="8" type="ORF">PAC_10040</name>
</gene>
<evidence type="ECO:0000256" key="1">
    <source>
        <dbReference type="ARBA" id="ARBA00004141"/>
    </source>
</evidence>
<feature type="transmembrane region" description="Helical" evidence="6">
    <location>
        <begin position="558"/>
        <end position="581"/>
    </location>
</feature>
<dbReference type="GO" id="GO:0015244">
    <property type="term" value="F:fluconazole transmembrane transporter activity"/>
    <property type="evidence" value="ECO:0007669"/>
    <property type="project" value="TreeGrafter"/>
</dbReference>
<dbReference type="PANTHER" id="PTHR23502">
    <property type="entry name" value="MAJOR FACILITATOR SUPERFAMILY"/>
    <property type="match status" value="1"/>
</dbReference>
<dbReference type="InterPro" id="IPR020846">
    <property type="entry name" value="MFS_dom"/>
</dbReference>
<feature type="transmembrane region" description="Helical" evidence="6">
    <location>
        <begin position="499"/>
        <end position="520"/>
    </location>
</feature>
<dbReference type="Pfam" id="PF07690">
    <property type="entry name" value="MFS_1"/>
    <property type="match status" value="1"/>
</dbReference>
<feature type="transmembrane region" description="Helical" evidence="6">
    <location>
        <begin position="185"/>
        <end position="204"/>
    </location>
</feature>
<feature type="transmembrane region" description="Helical" evidence="6">
    <location>
        <begin position="224"/>
        <end position="243"/>
    </location>
</feature>